<keyword evidence="1" id="KW-0813">Transport</keyword>
<keyword evidence="4" id="KW-0288">FMN</keyword>
<dbReference type="GO" id="GO:0022900">
    <property type="term" value="P:electron transport chain"/>
    <property type="evidence" value="ECO:0007669"/>
    <property type="project" value="InterPro"/>
</dbReference>
<feature type="domain" description="FMN-binding" evidence="6">
    <location>
        <begin position="110"/>
        <end position="191"/>
    </location>
</feature>
<keyword evidence="5" id="KW-0249">Electron transport</keyword>
<dbReference type="GO" id="GO:0010181">
    <property type="term" value="F:FMN binding"/>
    <property type="evidence" value="ECO:0007669"/>
    <property type="project" value="InterPro"/>
</dbReference>
<evidence type="ECO:0000256" key="2">
    <source>
        <dbReference type="ARBA" id="ARBA00022553"/>
    </source>
</evidence>
<gene>
    <name evidence="7" type="ORF">MNBD_BACTEROID05-756</name>
</gene>
<evidence type="ECO:0000256" key="3">
    <source>
        <dbReference type="ARBA" id="ARBA00022630"/>
    </source>
</evidence>
<sequence length="197" mass="22451">MVKKVFGKKILSCRRKPVSIFIVFLIVLFCSAKFVDARYLISADKALKKIFKEADSFDLKEIILSEDQIVDIEQKARVIFKDTHLKNIHFYIAKSSGQNIGLVFEDTVMGKWGPIHYLVGVNLRGSVVQIIILDYDEIRGKPIAKRRFLKQYKNKSSQDPVKLRQDIDGVSGATISSRSLTNGIRKLLFVFAEIDLL</sequence>
<accession>A0A3B0T642</accession>
<name>A0A3B0T642_9ZZZZ</name>
<dbReference type="PANTHER" id="PTHR36118:SF1">
    <property type="entry name" value="ION-TRANSLOCATING OXIDOREDUCTASE COMPLEX SUBUNIT G"/>
    <property type="match status" value="1"/>
</dbReference>
<dbReference type="PANTHER" id="PTHR36118">
    <property type="entry name" value="ION-TRANSLOCATING OXIDOREDUCTASE COMPLEX SUBUNIT G"/>
    <property type="match status" value="1"/>
</dbReference>
<dbReference type="EMBL" id="UOEN01000096">
    <property type="protein sequence ID" value="VAW12340.1"/>
    <property type="molecule type" value="Genomic_DNA"/>
</dbReference>
<reference evidence="7" key="1">
    <citation type="submission" date="2018-06" db="EMBL/GenBank/DDBJ databases">
        <authorList>
            <person name="Zhirakovskaya E."/>
        </authorList>
    </citation>
    <scope>NUCLEOTIDE SEQUENCE</scope>
</reference>
<dbReference type="SMART" id="SM00900">
    <property type="entry name" value="FMN_bind"/>
    <property type="match status" value="1"/>
</dbReference>
<dbReference type="InterPro" id="IPR007329">
    <property type="entry name" value="FMN-bd"/>
</dbReference>
<evidence type="ECO:0000256" key="4">
    <source>
        <dbReference type="ARBA" id="ARBA00022643"/>
    </source>
</evidence>
<keyword evidence="3" id="KW-0285">Flavoprotein</keyword>
<evidence type="ECO:0000256" key="5">
    <source>
        <dbReference type="ARBA" id="ARBA00022982"/>
    </source>
</evidence>
<proteinExistence type="predicted"/>
<dbReference type="Pfam" id="PF04205">
    <property type="entry name" value="FMN_bind"/>
    <property type="match status" value="1"/>
</dbReference>
<protein>
    <recommendedName>
        <fullName evidence="6">FMN-binding domain-containing protein</fullName>
    </recommendedName>
</protein>
<dbReference type="AlphaFoldDB" id="A0A3B0T642"/>
<dbReference type="GO" id="GO:0009055">
    <property type="term" value="F:electron transfer activity"/>
    <property type="evidence" value="ECO:0007669"/>
    <property type="project" value="InterPro"/>
</dbReference>
<evidence type="ECO:0000313" key="7">
    <source>
        <dbReference type="EMBL" id="VAW12340.1"/>
    </source>
</evidence>
<evidence type="ECO:0000256" key="1">
    <source>
        <dbReference type="ARBA" id="ARBA00022448"/>
    </source>
</evidence>
<dbReference type="InterPro" id="IPR010209">
    <property type="entry name" value="Ion_transpt_RnfG/RsxG"/>
</dbReference>
<organism evidence="7">
    <name type="scientific">hydrothermal vent metagenome</name>
    <dbReference type="NCBI Taxonomy" id="652676"/>
    <lineage>
        <taxon>unclassified sequences</taxon>
        <taxon>metagenomes</taxon>
        <taxon>ecological metagenomes</taxon>
    </lineage>
</organism>
<evidence type="ECO:0000259" key="6">
    <source>
        <dbReference type="SMART" id="SM00900"/>
    </source>
</evidence>
<keyword evidence="2" id="KW-0597">Phosphoprotein</keyword>
<dbReference type="GO" id="GO:0005886">
    <property type="term" value="C:plasma membrane"/>
    <property type="evidence" value="ECO:0007669"/>
    <property type="project" value="InterPro"/>
</dbReference>